<gene>
    <name evidence="1" type="ORF">RA955_08705</name>
</gene>
<reference evidence="1 2" key="1">
    <citation type="submission" date="2023-08" db="EMBL/GenBank/DDBJ databases">
        <title>Genome sequencing of the thermostable Gram positive bacteria Geobacillus proteiniphilus strain T-6.</title>
        <authorList>
            <person name="Shulami S."/>
            <person name="Shoham Y."/>
        </authorList>
    </citation>
    <scope>NUCLEOTIDE SEQUENCE [LARGE SCALE GENOMIC DNA]</scope>
    <source>
        <strain evidence="1 2">T-6</strain>
    </source>
</reference>
<dbReference type="RefSeq" id="WP_307899011.1">
    <property type="nucleotide sequence ID" value="NZ_CP133076.1"/>
</dbReference>
<accession>A0ABY9MJ51</accession>
<organism evidence="1 2">
    <name type="scientific">Geobacillus proteiniphilus</name>
    <dbReference type="NCBI Taxonomy" id="860353"/>
    <lineage>
        <taxon>Bacteria</taxon>
        <taxon>Bacillati</taxon>
        <taxon>Bacillota</taxon>
        <taxon>Bacilli</taxon>
        <taxon>Bacillales</taxon>
        <taxon>Anoxybacillaceae</taxon>
        <taxon>Geobacillus</taxon>
    </lineage>
</organism>
<name>A0ABY9MJ51_9BACL</name>
<evidence type="ECO:0000313" key="2">
    <source>
        <dbReference type="Proteomes" id="UP001223761"/>
    </source>
</evidence>
<evidence type="ECO:0008006" key="3">
    <source>
        <dbReference type="Google" id="ProtNLM"/>
    </source>
</evidence>
<keyword evidence="2" id="KW-1185">Reference proteome</keyword>
<dbReference type="EMBL" id="CP133076">
    <property type="protein sequence ID" value="WMJ18076.1"/>
    <property type="molecule type" value="Genomic_DNA"/>
</dbReference>
<proteinExistence type="predicted"/>
<sequence>MYDTVRDRLIHLHHCRGAGWKTIHSLLKADPTLTAPFSLPPNDLRPLIPLSDAQWTAFFHDLHSIDVQGIVKSLSSTLTVFS</sequence>
<dbReference type="Proteomes" id="UP001223761">
    <property type="component" value="Chromosome"/>
</dbReference>
<evidence type="ECO:0000313" key="1">
    <source>
        <dbReference type="EMBL" id="WMJ18076.1"/>
    </source>
</evidence>
<protein>
    <recommendedName>
        <fullName evidence="3">Mobile element protein</fullName>
    </recommendedName>
</protein>